<dbReference type="InterPro" id="IPR001930">
    <property type="entry name" value="Peptidase_M1"/>
</dbReference>
<dbReference type="PANTHER" id="PTHR11533">
    <property type="entry name" value="PROTEASE M1 ZINC METALLOPROTEASE"/>
    <property type="match status" value="1"/>
</dbReference>
<reference evidence="16 17" key="1">
    <citation type="submission" date="2023-12" db="EMBL/GenBank/DDBJ databases">
        <title>Streptomyces sp. V4-01.</title>
        <authorList>
            <person name="Somphong A."/>
            <person name="Phongsopitanun W."/>
        </authorList>
    </citation>
    <scope>NUCLEOTIDE SEQUENCE [LARGE SCALE GENOMIC DNA]</scope>
    <source>
        <strain evidence="16 17">V4-01</strain>
    </source>
</reference>
<evidence type="ECO:0000256" key="13">
    <source>
        <dbReference type="SAM" id="SignalP"/>
    </source>
</evidence>
<proteinExistence type="inferred from homology"/>
<evidence type="ECO:0000256" key="11">
    <source>
        <dbReference type="ARBA" id="ARBA00029811"/>
    </source>
</evidence>
<dbReference type="PANTHER" id="PTHR11533:SF297">
    <property type="entry name" value="AMINOPEPTIDASE N"/>
    <property type="match status" value="1"/>
</dbReference>
<keyword evidence="13" id="KW-0732">Signal</keyword>
<keyword evidence="10" id="KW-0482">Metalloprotease</keyword>
<keyword evidence="7" id="KW-0479">Metal-binding</keyword>
<evidence type="ECO:0000256" key="2">
    <source>
        <dbReference type="ARBA" id="ARBA00001947"/>
    </source>
</evidence>
<dbReference type="Gene3D" id="2.60.40.1730">
    <property type="entry name" value="tricorn interacting facor f3 domain"/>
    <property type="match status" value="1"/>
</dbReference>
<dbReference type="SUPFAM" id="SSF55486">
    <property type="entry name" value="Metalloproteases ('zincins'), catalytic domain"/>
    <property type="match status" value="1"/>
</dbReference>
<dbReference type="Gene3D" id="1.10.390.10">
    <property type="entry name" value="Neutral Protease Domain 2"/>
    <property type="match status" value="1"/>
</dbReference>
<feature type="signal peptide" evidence="13">
    <location>
        <begin position="1"/>
        <end position="31"/>
    </location>
</feature>
<evidence type="ECO:0000256" key="10">
    <source>
        <dbReference type="ARBA" id="ARBA00023049"/>
    </source>
</evidence>
<dbReference type="InterPro" id="IPR042097">
    <property type="entry name" value="Aminopeptidase_N-like_N_sf"/>
</dbReference>
<comment type="cofactor">
    <cofactor evidence="2">
        <name>Zn(2+)</name>
        <dbReference type="ChEBI" id="CHEBI:29105"/>
    </cofactor>
</comment>
<evidence type="ECO:0000259" key="15">
    <source>
        <dbReference type="Pfam" id="PF17900"/>
    </source>
</evidence>
<dbReference type="CDD" id="cd09603">
    <property type="entry name" value="M1_APN_like"/>
    <property type="match status" value="1"/>
</dbReference>
<gene>
    <name evidence="16" type="ORF">V2S66_10125</name>
</gene>
<dbReference type="Pfam" id="PF01433">
    <property type="entry name" value="Peptidase_M1"/>
    <property type="match status" value="1"/>
</dbReference>
<dbReference type="InterPro" id="IPR050344">
    <property type="entry name" value="Peptidase_M1_aminopeptidases"/>
</dbReference>
<dbReference type="PRINTS" id="PR00756">
    <property type="entry name" value="ALADIPTASE"/>
</dbReference>
<evidence type="ECO:0000256" key="9">
    <source>
        <dbReference type="ARBA" id="ARBA00022833"/>
    </source>
</evidence>
<evidence type="ECO:0000256" key="6">
    <source>
        <dbReference type="ARBA" id="ARBA00022670"/>
    </source>
</evidence>
<dbReference type="RefSeq" id="WP_330794249.1">
    <property type="nucleotide sequence ID" value="NZ_JAZEWV010000006.1"/>
</dbReference>
<evidence type="ECO:0000256" key="5">
    <source>
        <dbReference type="ARBA" id="ARBA00015611"/>
    </source>
</evidence>
<comment type="similarity">
    <text evidence="3">Belongs to the peptidase M1 family.</text>
</comment>
<evidence type="ECO:0000256" key="1">
    <source>
        <dbReference type="ARBA" id="ARBA00000098"/>
    </source>
</evidence>
<evidence type="ECO:0000256" key="8">
    <source>
        <dbReference type="ARBA" id="ARBA00022801"/>
    </source>
</evidence>
<dbReference type="InterPro" id="IPR045357">
    <property type="entry name" value="Aminopeptidase_N-like_N"/>
</dbReference>
<keyword evidence="17" id="KW-1185">Reference proteome</keyword>
<organism evidence="16 17">
    <name type="scientific">Actinacidiphila polyblastidii</name>
    <dbReference type="NCBI Taxonomy" id="3110430"/>
    <lineage>
        <taxon>Bacteria</taxon>
        <taxon>Bacillati</taxon>
        <taxon>Actinomycetota</taxon>
        <taxon>Actinomycetes</taxon>
        <taxon>Kitasatosporales</taxon>
        <taxon>Streptomycetaceae</taxon>
        <taxon>Actinacidiphila</taxon>
    </lineage>
</organism>
<feature type="domain" description="Aminopeptidase N-like N-terminal" evidence="15">
    <location>
        <begin position="61"/>
        <end position="232"/>
    </location>
</feature>
<dbReference type="Pfam" id="PF17900">
    <property type="entry name" value="Peptidase_M1_N"/>
    <property type="match status" value="1"/>
</dbReference>
<keyword evidence="9" id="KW-0862">Zinc</keyword>
<feature type="domain" description="Peptidase M1 membrane alanine aminopeptidase" evidence="14">
    <location>
        <begin position="328"/>
        <end position="465"/>
    </location>
</feature>
<dbReference type="EMBL" id="JAZEWV010000006">
    <property type="protein sequence ID" value="MEE4542316.1"/>
    <property type="molecule type" value="Genomic_DNA"/>
</dbReference>
<sequence>MRLRPRVRPPQRALPRALASLFLACCLTACAGDGGSPGAGAPGVGDPLFPNAGNGGYDVGHYGLDLAYDPASGRLSGTAAVTATATRPLRSFDLDLSGMRVDAVTVAGQGAQFSRAGTELVVRPAEPLERGERFDTVITYQGVPGVITDPDGSQEGWFRTDDGALALGEPVGSMAWFPGDDHPSDKASYDITVSVPHGLTVVSNGELAAAAARAGGRTAFHWHVAQPMATYLATVAIGHYTVTKATTGGGLPVYTAVDPRSNDPQTAAAVSRIPEIVTWESGIFGPFPFSSTGAIVAHLGDRQGGYALETQNRPVFPGNEGTPAMPVTTLVHELSHEWYGDSVTPHSWQDIWLNEGFATYAEWLWKAHEGGPTEQQSAAAAFAATANWAFAPASPTAAQLFAPPVYNRGALVLHELRRTMGDAAFFRLLRAWPAAHRHGNASTEDFTAFCAHFTAKDLNPLFTTWLYGRAKPAHI</sequence>
<evidence type="ECO:0000256" key="7">
    <source>
        <dbReference type="ARBA" id="ARBA00022723"/>
    </source>
</evidence>
<evidence type="ECO:0000256" key="12">
    <source>
        <dbReference type="ARBA" id="ARBA00031533"/>
    </source>
</evidence>
<dbReference type="SUPFAM" id="SSF63737">
    <property type="entry name" value="Leukotriene A4 hydrolase N-terminal domain"/>
    <property type="match status" value="1"/>
</dbReference>
<comment type="catalytic activity">
    <reaction evidence="1">
        <text>Release of an N-terminal amino acid, Xaa-|-Yaa- from a peptide, amide or arylamide. Xaa is preferably Ala, but may be most amino acids including Pro (slow action). When a terminal hydrophobic residue is followed by a prolyl residue, the two may be released as an intact Xaa-Pro dipeptide.</text>
        <dbReference type="EC" id="3.4.11.2"/>
    </reaction>
</comment>
<name>A0ABU7P928_9ACTN</name>
<dbReference type="EC" id="3.4.11.2" evidence="4"/>
<comment type="caution">
    <text evidence="16">The sequence shown here is derived from an EMBL/GenBank/DDBJ whole genome shotgun (WGS) entry which is preliminary data.</text>
</comment>
<feature type="chain" id="PRO_5046512601" description="Aminopeptidase N" evidence="13">
    <location>
        <begin position="32"/>
        <end position="475"/>
    </location>
</feature>
<keyword evidence="16" id="KW-0031">Aminopeptidase</keyword>
<protein>
    <recommendedName>
        <fullName evidence="5">Aminopeptidase N</fullName>
        <ecNumber evidence="4">3.4.11.2</ecNumber>
    </recommendedName>
    <alternativeName>
        <fullName evidence="11">Alanine aminopeptidase</fullName>
    </alternativeName>
    <alternativeName>
        <fullName evidence="12">Lysyl aminopeptidase</fullName>
    </alternativeName>
</protein>
<evidence type="ECO:0000313" key="17">
    <source>
        <dbReference type="Proteomes" id="UP001344658"/>
    </source>
</evidence>
<dbReference type="Proteomes" id="UP001344658">
    <property type="component" value="Unassembled WGS sequence"/>
</dbReference>
<evidence type="ECO:0000256" key="3">
    <source>
        <dbReference type="ARBA" id="ARBA00010136"/>
    </source>
</evidence>
<evidence type="ECO:0000313" key="16">
    <source>
        <dbReference type="EMBL" id="MEE4542316.1"/>
    </source>
</evidence>
<keyword evidence="6" id="KW-0645">Protease</keyword>
<keyword evidence="8 16" id="KW-0378">Hydrolase</keyword>
<dbReference type="InterPro" id="IPR014782">
    <property type="entry name" value="Peptidase_M1_dom"/>
</dbReference>
<dbReference type="GO" id="GO:0004177">
    <property type="term" value="F:aminopeptidase activity"/>
    <property type="evidence" value="ECO:0007669"/>
    <property type="project" value="UniProtKB-KW"/>
</dbReference>
<evidence type="ECO:0000256" key="4">
    <source>
        <dbReference type="ARBA" id="ARBA00012564"/>
    </source>
</evidence>
<dbReference type="InterPro" id="IPR027268">
    <property type="entry name" value="Peptidase_M4/M1_CTD_sf"/>
</dbReference>
<evidence type="ECO:0000259" key="14">
    <source>
        <dbReference type="Pfam" id="PF01433"/>
    </source>
</evidence>
<accession>A0ABU7P928</accession>